<evidence type="ECO:0008006" key="3">
    <source>
        <dbReference type="Google" id="ProtNLM"/>
    </source>
</evidence>
<keyword evidence="2" id="KW-1185">Reference proteome</keyword>
<evidence type="ECO:0000313" key="2">
    <source>
        <dbReference type="Proteomes" id="UP001470230"/>
    </source>
</evidence>
<name>A0ABR2L5G7_9EUKA</name>
<gene>
    <name evidence="1" type="ORF">M9Y10_000890</name>
</gene>
<evidence type="ECO:0000313" key="1">
    <source>
        <dbReference type="EMBL" id="KAK8898598.1"/>
    </source>
</evidence>
<comment type="caution">
    <text evidence="1">The sequence shown here is derived from an EMBL/GenBank/DDBJ whole genome shotgun (WGS) entry which is preliminary data.</text>
</comment>
<reference evidence="1 2" key="1">
    <citation type="submission" date="2024-04" db="EMBL/GenBank/DDBJ databases">
        <title>Tritrichomonas musculus Genome.</title>
        <authorList>
            <person name="Alves-Ferreira E."/>
            <person name="Grigg M."/>
            <person name="Lorenzi H."/>
            <person name="Galac M."/>
        </authorList>
    </citation>
    <scope>NUCLEOTIDE SEQUENCE [LARGE SCALE GENOMIC DNA]</scope>
    <source>
        <strain evidence="1 2">EAF2021</strain>
    </source>
</reference>
<protein>
    <recommendedName>
        <fullName evidence="3">UBA domain-containing protein</fullName>
    </recommendedName>
</protein>
<organism evidence="1 2">
    <name type="scientific">Tritrichomonas musculus</name>
    <dbReference type="NCBI Taxonomy" id="1915356"/>
    <lineage>
        <taxon>Eukaryota</taxon>
        <taxon>Metamonada</taxon>
        <taxon>Parabasalia</taxon>
        <taxon>Tritrichomonadida</taxon>
        <taxon>Tritrichomonadidae</taxon>
        <taxon>Tritrichomonas</taxon>
    </lineage>
</organism>
<dbReference type="Proteomes" id="UP001470230">
    <property type="component" value="Unassembled WGS sequence"/>
</dbReference>
<dbReference type="EMBL" id="JAPFFF010000001">
    <property type="protein sequence ID" value="KAK8898598.1"/>
    <property type="molecule type" value="Genomic_DNA"/>
</dbReference>
<accession>A0ABR2L5G7</accession>
<proteinExistence type="predicted"/>
<sequence length="149" mass="16817">MNCKNIGNIFCSGLTRNEQIAELIKLGFKSREIQQMMHCGPNIICDVRKSLKTFGTAPEQSKIGRPTKKTKTVSSFIVQQTHQNPYISGTDLHHQIIDSIGIDISPTVINEIRGEEGFKFLPLIKEPLLTEIQIEKKNELLLLSAHSFR</sequence>